<comment type="similarity">
    <text evidence="7">Belongs to the drug/metabolite transporter (DMT) superfamily. Small multidrug resistance (SMR) (TC 2.A.7.1) family.</text>
</comment>
<dbReference type="InterPro" id="IPR000390">
    <property type="entry name" value="Small_drug/metabolite_transptr"/>
</dbReference>
<dbReference type="InterPro" id="IPR037185">
    <property type="entry name" value="EmrE-like"/>
</dbReference>
<organism evidence="9 10">
    <name type="scientific">Nocardiopsis aegyptia</name>
    <dbReference type="NCBI Taxonomy" id="220378"/>
    <lineage>
        <taxon>Bacteria</taxon>
        <taxon>Bacillati</taxon>
        <taxon>Actinomycetota</taxon>
        <taxon>Actinomycetes</taxon>
        <taxon>Streptosporangiales</taxon>
        <taxon>Nocardiopsidaceae</taxon>
        <taxon>Nocardiopsis</taxon>
    </lineage>
</organism>
<keyword evidence="6 8" id="KW-0472">Membrane</keyword>
<dbReference type="EMBL" id="JACCFS010000001">
    <property type="protein sequence ID" value="NYJ35490.1"/>
    <property type="molecule type" value="Genomic_DNA"/>
</dbReference>
<sequence>MKQWLSLLAAILLEVTATLSLRAALDHPAWFAVVALGYLGAFVALSHVLRLGMGVGVAYGVWAATGVALTAVLATFLFGDPLTASMGLGIALVIGGVLCVELGSQAAHAAAPEQEGTNA</sequence>
<proteinExistence type="inferred from homology"/>
<evidence type="ECO:0000313" key="10">
    <source>
        <dbReference type="Proteomes" id="UP000572051"/>
    </source>
</evidence>
<keyword evidence="5 8" id="KW-1133">Transmembrane helix</keyword>
<dbReference type="Pfam" id="PF00893">
    <property type="entry name" value="Multi_Drug_Res"/>
    <property type="match status" value="1"/>
</dbReference>
<dbReference type="RefSeq" id="WP_179824661.1">
    <property type="nucleotide sequence ID" value="NZ_JACCFS010000001.1"/>
</dbReference>
<evidence type="ECO:0000256" key="4">
    <source>
        <dbReference type="ARBA" id="ARBA00022692"/>
    </source>
</evidence>
<feature type="transmembrane region" description="Helical" evidence="8">
    <location>
        <begin position="84"/>
        <end position="103"/>
    </location>
</feature>
<keyword evidence="3" id="KW-1003">Cell membrane</keyword>
<dbReference type="Gene3D" id="1.10.3730.20">
    <property type="match status" value="1"/>
</dbReference>
<protein>
    <submittedName>
        <fullName evidence="9">Small multidrug resistance pump</fullName>
    </submittedName>
</protein>
<evidence type="ECO:0000256" key="8">
    <source>
        <dbReference type="SAM" id="Phobius"/>
    </source>
</evidence>
<name>A0A7Z0JBI6_9ACTN</name>
<evidence type="ECO:0000256" key="3">
    <source>
        <dbReference type="ARBA" id="ARBA00022475"/>
    </source>
</evidence>
<keyword evidence="10" id="KW-1185">Reference proteome</keyword>
<feature type="transmembrane region" description="Helical" evidence="8">
    <location>
        <begin position="30"/>
        <end position="49"/>
    </location>
</feature>
<dbReference type="Proteomes" id="UP000572051">
    <property type="component" value="Unassembled WGS sequence"/>
</dbReference>
<dbReference type="SUPFAM" id="SSF103481">
    <property type="entry name" value="Multidrug resistance efflux transporter EmrE"/>
    <property type="match status" value="1"/>
</dbReference>
<feature type="transmembrane region" description="Helical" evidence="8">
    <location>
        <begin position="56"/>
        <end position="78"/>
    </location>
</feature>
<dbReference type="InterPro" id="IPR045324">
    <property type="entry name" value="Small_multidrug_res"/>
</dbReference>
<dbReference type="AlphaFoldDB" id="A0A7Z0JBI6"/>
<dbReference type="PANTHER" id="PTHR30561:SF1">
    <property type="entry name" value="MULTIDRUG TRANSPORTER EMRE"/>
    <property type="match status" value="1"/>
</dbReference>
<evidence type="ECO:0000256" key="6">
    <source>
        <dbReference type="ARBA" id="ARBA00023136"/>
    </source>
</evidence>
<evidence type="ECO:0000313" key="9">
    <source>
        <dbReference type="EMBL" id="NYJ35490.1"/>
    </source>
</evidence>
<evidence type="ECO:0000256" key="7">
    <source>
        <dbReference type="RuleBase" id="RU003942"/>
    </source>
</evidence>
<gene>
    <name evidence="9" type="ORF">HNR10_003371</name>
</gene>
<keyword evidence="4 7" id="KW-0812">Transmembrane</keyword>
<dbReference type="PANTHER" id="PTHR30561">
    <property type="entry name" value="SMR FAMILY PROTON-DEPENDENT DRUG EFFLUX TRANSPORTER SUGE"/>
    <property type="match status" value="1"/>
</dbReference>
<comment type="subcellular location">
    <subcellularLocation>
        <location evidence="1 7">Cell membrane</location>
        <topology evidence="1 7">Multi-pass membrane protein</topology>
    </subcellularLocation>
</comment>
<comment type="caution">
    <text evidence="9">The sequence shown here is derived from an EMBL/GenBank/DDBJ whole genome shotgun (WGS) entry which is preliminary data.</text>
</comment>
<evidence type="ECO:0000256" key="1">
    <source>
        <dbReference type="ARBA" id="ARBA00004651"/>
    </source>
</evidence>
<evidence type="ECO:0000256" key="2">
    <source>
        <dbReference type="ARBA" id="ARBA00022448"/>
    </source>
</evidence>
<evidence type="ECO:0000256" key="5">
    <source>
        <dbReference type="ARBA" id="ARBA00022989"/>
    </source>
</evidence>
<dbReference type="GO" id="GO:0022857">
    <property type="term" value="F:transmembrane transporter activity"/>
    <property type="evidence" value="ECO:0007669"/>
    <property type="project" value="InterPro"/>
</dbReference>
<keyword evidence="2" id="KW-0813">Transport</keyword>
<dbReference type="GO" id="GO:0005886">
    <property type="term" value="C:plasma membrane"/>
    <property type="evidence" value="ECO:0007669"/>
    <property type="project" value="UniProtKB-SubCell"/>
</dbReference>
<reference evidence="9 10" key="1">
    <citation type="submission" date="2020-07" db="EMBL/GenBank/DDBJ databases">
        <title>Sequencing the genomes of 1000 actinobacteria strains.</title>
        <authorList>
            <person name="Klenk H.-P."/>
        </authorList>
    </citation>
    <scope>NUCLEOTIDE SEQUENCE [LARGE SCALE GENOMIC DNA]</scope>
    <source>
        <strain evidence="9 10">DSM 44442</strain>
    </source>
</reference>
<accession>A0A7Z0JBI6</accession>